<keyword evidence="2" id="KW-1185">Reference proteome</keyword>
<sequence>MTQVLQSVRFFKSDISLADKESCVKYSNWNENLNTCGFYDNDIIIETCCYAMRGDTSATPYFFSPFNNTYDFVDFISQEKNRYLFDKDTKIERYQQAIIWQFDIQNGEAFNPILEEFLYSVLKAINDLNLNIKMQWSSGIINQYQQICEEQQCNQKQKFIANQPVLAYSASYSRVPTNFYDVINPQNKDQSLIQILNVPLTDLADACENGVNGWFSEFDHPVIFWEPSFEYSTQYVYQYWYSKNCKKPKNYDRLKNPLSTACNQQPEMQNVYIQLNNKTLYNEDKYGQKTLFKDIKETVLAYQEDGEIFYMAYQKLDSQGKTNQASQDIFIAQIVKNDKNDLYLQIIDFQNQGKIVKEINLGNKDFYDFENILDTELIFKSLNDQQKIQGLFTYNDQQFVKNTYIQKMYAISFDIPYDGEIIISGPNQIGYGARPRGNIYQYKNKNYITLTYGNSTCQVGSTMNNNGWNKCNIYEQEQLLNLVNVEYMLSYMYGQFDSFNDRIKNGNIITGCDEEILVGKYNNGINPTIILKQFDGYLRAFVGHDYVSYLDLGWASNIMCGTGYYDKEYQTQQAGFVYQFQVVEFSSLDYGIEQNKKYELKSEQDKQKQKLQIEL</sequence>
<gene>
    <name evidence="1" type="ORF">PPERSA_09272</name>
</gene>
<accession>A0A0V0QMA9</accession>
<organism evidence="1 2">
    <name type="scientific">Pseudocohnilembus persalinus</name>
    <name type="common">Ciliate</name>
    <dbReference type="NCBI Taxonomy" id="266149"/>
    <lineage>
        <taxon>Eukaryota</taxon>
        <taxon>Sar</taxon>
        <taxon>Alveolata</taxon>
        <taxon>Ciliophora</taxon>
        <taxon>Intramacronucleata</taxon>
        <taxon>Oligohymenophorea</taxon>
        <taxon>Scuticociliatia</taxon>
        <taxon>Philasterida</taxon>
        <taxon>Pseudocohnilembidae</taxon>
        <taxon>Pseudocohnilembus</taxon>
    </lineage>
</organism>
<comment type="caution">
    <text evidence="1">The sequence shown here is derived from an EMBL/GenBank/DDBJ whole genome shotgun (WGS) entry which is preliminary data.</text>
</comment>
<proteinExistence type="predicted"/>
<protein>
    <submittedName>
        <fullName evidence="1">Uncharacterized protein</fullName>
    </submittedName>
</protein>
<dbReference type="InParanoid" id="A0A0V0QMA9"/>
<evidence type="ECO:0000313" key="2">
    <source>
        <dbReference type="Proteomes" id="UP000054937"/>
    </source>
</evidence>
<dbReference type="EMBL" id="LDAU01000140">
    <property type="protein sequence ID" value="KRX03260.1"/>
    <property type="molecule type" value="Genomic_DNA"/>
</dbReference>
<name>A0A0V0QMA9_PSEPJ</name>
<evidence type="ECO:0000313" key="1">
    <source>
        <dbReference type="EMBL" id="KRX03260.1"/>
    </source>
</evidence>
<dbReference type="AlphaFoldDB" id="A0A0V0QMA9"/>
<reference evidence="1 2" key="1">
    <citation type="journal article" date="2015" name="Sci. Rep.">
        <title>Genome of the facultative scuticociliatosis pathogen Pseudocohnilembus persalinus provides insight into its virulence through horizontal gene transfer.</title>
        <authorList>
            <person name="Xiong J."/>
            <person name="Wang G."/>
            <person name="Cheng J."/>
            <person name="Tian M."/>
            <person name="Pan X."/>
            <person name="Warren A."/>
            <person name="Jiang C."/>
            <person name="Yuan D."/>
            <person name="Miao W."/>
        </authorList>
    </citation>
    <scope>NUCLEOTIDE SEQUENCE [LARGE SCALE GENOMIC DNA]</scope>
    <source>
        <strain evidence="1">36N120E</strain>
    </source>
</reference>
<dbReference type="Proteomes" id="UP000054937">
    <property type="component" value="Unassembled WGS sequence"/>
</dbReference>